<keyword evidence="3" id="KW-1185">Reference proteome</keyword>
<dbReference type="SUPFAM" id="SSF47781">
    <property type="entry name" value="RuvA domain 2-like"/>
    <property type="match status" value="1"/>
</dbReference>
<reference evidence="3" key="1">
    <citation type="submission" date="2016-10" db="EMBL/GenBank/DDBJ databases">
        <authorList>
            <person name="Varghese N."/>
            <person name="Submissions S."/>
        </authorList>
    </citation>
    <scope>NUCLEOTIDE SEQUENCE [LARGE SCALE GENOMIC DNA]</scope>
    <source>
        <strain evidence="3">DSM 14807</strain>
    </source>
</reference>
<dbReference type="OrthoDB" id="9766750at2"/>
<protein>
    <submittedName>
        <fullName evidence="2">Helix-hairpin-helix motif-containing protein</fullName>
    </submittedName>
</protein>
<dbReference type="EMBL" id="FPCJ01000001">
    <property type="protein sequence ID" value="SFV33576.1"/>
    <property type="molecule type" value="Genomic_DNA"/>
</dbReference>
<feature type="signal peptide" evidence="1">
    <location>
        <begin position="1"/>
        <end position="22"/>
    </location>
</feature>
<evidence type="ECO:0000256" key="1">
    <source>
        <dbReference type="SAM" id="SignalP"/>
    </source>
</evidence>
<keyword evidence="1" id="KW-0732">Signal</keyword>
<dbReference type="Proteomes" id="UP000199537">
    <property type="component" value="Unassembled WGS sequence"/>
</dbReference>
<evidence type="ECO:0000313" key="2">
    <source>
        <dbReference type="EMBL" id="SFV33576.1"/>
    </source>
</evidence>
<organism evidence="2 3">
    <name type="scientific">Thermoflavifilum thermophilum</name>
    <dbReference type="NCBI Taxonomy" id="1393122"/>
    <lineage>
        <taxon>Bacteria</taxon>
        <taxon>Pseudomonadati</taxon>
        <taxon>Bacteroidota</taxon>
        <taxon>Chitinophagia</taxon>
        <taxon>Chitinophagales</taxon>
        <taxon>Chitinophagaceae</taxon>
        <taxon>Thermoflavifilum</taxon>
    </lineage>
</organism>
<evidence type="ECO:0000313" key="3">
    <source>
        <dbReference type="Proteomes" id="UP000199537"/>
    </source>
</evidence>
<proteinExistence type="predicted"/>
<dbReference type="Gene3D" id="1.10.150.280">
    <property type="entry name" value="AF1531-like domain"/>
    <property type="match status" value="1"/>
</dbReference>
<dbReference type="AlphaFoldDB" id="A0A1I7NG96"/>
<dbReference type="InterPro" id="IPR010994">
    <property type="entry name" value="RuvA_2-like"/>
</dbReference>
<accession>A0A1I7NG96</accession>
<gene>
    <name evidence="2" type="ORF">SAMN05660895_1749</name>
</gene>
<dbReference type="STRING" id="1393122.SAMN05660895_1749"/>
<feature type="chain" id="PRO_5011573538" evidence="1">
    <location>
        <begin position="23"/>
        <end position="679"/>
    </location>
</feature>
<dbReference type="Pfam" id="PF12836">
    <property type="entry name" value="HHH_3"/>
    <property type="match status" value="1"/>
</dbReference>
<sequence>MRFLCSAMVLCMIFMHAYPLFAQQSADQTLQSVLEQVYDQQASAGENDEAAEEWEDQLESYLQHPLDLNQATAEQLAVFPFLNTLQIQALLSYRRLLGAFTSVYELQAIPGWDISTIRQILPFVRVNENTGSSFSNATSPSFQWLSRYQRVIPRSWGYIKTTGSRYIGSPDAWLNKWQLRSTHFRAGLIAEKDAGEPFFRSFNSQGFDHIGFYLAYIGNTILRQAVVGDYEINMGQGLINWQSFSLNHSAYALQIEKNNMPLRVHTGTAENGYYRGIALQLQEHNWQQTCFVSLISPDVYWDSADGHRIITSWDETGYHRTSTENSHRHVLQLLSAGAQMRYRFSSGHVAVNSVYHHLSIPMQRRNQTYNQYAFAGDQLYNISLDYAWSVAMHHFFGEAAWSSNRRIAFLQGWMMSISKPISIGSLLRYYPKDYHTLYANGFSESGETANETGWYAATEMRWPRLQVYAYADLFHFPWWRYQISGPMTGTDDLCRIDWKMFTSASTTQQLTTQIRYRRRAKDLKTTEGKKPIPTDLWQYTLGWAYETSHWWLTLRGYANWFQQADTIHSRGLACYAEVRHQPWRRFYWDSRIAWFQVPDYEARIYTYERTVRYMFSLPYYYHKGWRGYLVLHYAAGRHVQMDLRWTTTWYSDQNQIGSGLDRIDGSLKHQLIIQMIWKM</sequence>
<name>A0A1I7NG96_9BACT</name>
<dbReference type="RefSeq" id="WP_092459863.1">
    <property type="nucleotide sequence ID" value="NZ_FPCJ01000001.1"/>
</dbReference>